<reference evidence="2" key="3">
    <citation type="submission" date="2019-09" db="EMBL/GenBank/DDBJ databases">
        <authorList>
            <person name="Zhang D.-C."/>
        </authorList>
    </citation>
    <scope>NUCLEOTIDE SEQUENCE</scope>
    <source>
        <strain evidence="2">RU-4-M-4</strain>
    </source>
</reference>
<keyword evidence="4" id="KW-1185">Reference proteome</keyword>
<evidence type="ECO:0008006" key="6">
    <source>
        <dbReference type="Google" id="ProtNLM"/>
    </source>
</evidence>
<dbReference type="Proteomes" id="UP000322315">
    <property type="component" value="Unassembled WGS sequence"/>
</dbReference>
<comment type="caution">
    <text evidence="2">The sequence shown here is derived from an EMBL/GenBank/DDBJ whole genome shotgun (WGS) entry which is preliminary data.</text>
</comment>
<feature type="transmembrane region" description="Helical" evidence="1">
    <location>
        <begin position="7"/>
        <end position="24"/>
    </location>
</feature>
<sequence length="231" mass="26448">MKIKPNIYDLLFYIAFAVCLIISITLDRKALLYASPLVVVTILLKYINATKKNADPLFILALIAIIGVNFFSFYGFNNYFKILTLLTSSYLIFYCLILKKYIIKAKYSISISVSIGALLVVYTIYSVVALLIDYMPKSNLFYMILCACCLLIYAAVVAKIYLKNNYQHGTVLLGSGISSIFHIGLSPINEYFYYNKTFTVIIIISHFISIYLFMIFITKTKPKKPQDYYNQ</sequence>
<feature type="transmembrane region" description="Helical" evidence="1">
    <location>
        <begin position="54"/>
        <end position="73"/>
    </location>
</feature>
<keyword evidence="1" id="KW-0472">Membrane</keyword>
<evidence type="ECO:0000313" key="4">
    <source>
        <dbReference type="Proteomes" id="UP000315145"/>
    </source>
</evidence>
<reference evidence="2 5" key="1">
    <citation type="journal article" date="2015" name="Int. J. Syst. Evol. Microbiol.">
        <title>Algibacter amylolyticus sp. nov., isolated from intertidal sediment.</title>
        <authorList>
            <person name="Zhang D.C."/>
            <person name="Wu J."/>
            <person name="Neuner K."/>
            <person name="Yao J."/>
            <person name="Margesin R."/>
        </authorList>
    </citation>
    <scope>NUCLEOTIDE SEQUENCE [LARGE SCALE GENOMIC DNA]</scope>
    <source>
        <strain evidence="2 5">RU-4-M-4</strain>
    </source>
</reference>
<dbReference type="EMBL" id="VWRS01000011">
    <property type="protein sequence ID" value="KAA5821415.1"/>
    <property type="molecule type" value="Genomic_DNA"/>
</dbReference>
<evidence type="ECO:0000313" key="5">
    <source>
        <dbReference type="Proteomes" id="UP000322315"/>
    </source>
</evidence>
<proteinExistence type="predicted"/>
<dbReference type="RefSeq" id="WP_144117970.1">
    <property type="nucleotide sequence ID" value="NZ_JACHGE010000003.1"/>
</dbReference>
<keyword evidence="1" id="KW-0812">Transmembrane</keyword>
<evidence type="ECO:0000313" key="2">
    <source>
        <dbReference type="EMBL" id="KAA5821415.1"/>
    </source>
</evidence>
<name>A0A5M7B280_9FLAO</name>
<feature type="transmembrane region" description="Helical" evidence="1">
    <location>
        <begin position="197"/>
        <end position="217"/>
    </location>
</feature>
<feature type="transmembrane region" description="Helical" evidence="1">
    <location>
        <begin position="79"/>
        <end position="97"/>
    </location>
</feature>
<protein>
    <recommendedName>
        <fullName evidence="6">Lysoplasmalogenase</fullName>
    </recommendedName>
</protein>
<feature type="transmembrane region" description="Helical" evidence="1">
    <location>
        <begin position="30"/>
        <end position="47"/>
    </location>
</feature>
<accession>A0A5M7B280</accession>
<gene>
    <name evidence="2" type="ORF">F2B50_16180</name>
    <name evidence="3" type="ORF">FPF71_16180</name>
</gene>
<evidence type="ECO:0000256" key="1">
    <source>
        <dbReference type="SAM" id="Phobius"/>
    </source>
</evidence>
<dbReference type="OrthoDB" id="1445642at2"/>
<dbReference type="EMBL" id="VMBF01000011">
    <property type="protein sequence ID" value="TSJ72927.1"/>
    <property type="molecule type" value="Genomic_DNA"/>
</dbReference>
<reference evidence="3 4" key="2">
    <citation type="submission" date="2019-07" db="EMBL/GenBank/DDBJ databases">
        <title>Algibacter marinivivus sp. nov., isolated from the surface of a marine red alga.</title>
        <authorList>
            <person name="Zhong X."/>
            <person name="Xu W."/>
            <person name="Zhang Y."/>
            <person name="Zhang Q."/>
            <person name="Du Z."/>
        </authorList>
    </citation>
    <scope>NUCLEOTIDE SEQUENCE [LARGE SCALE GENOMIC DNA]</scope>
    <source>
        <strain evidence="3 4">RU-4-M-4</strain>
    </source>
</reference>
<feature type="transmembrane region" description="Helical" evidence="1">
    <location>
        <begin position="109"/>
        <end position="134"/>
    </location>
</feature>
<feature type="transmembrane region" description="Helical" evidence="1">
    <location>
        <begin position="169"/>
        <end position="185"/>
    </location>
</feature>
<organism evidence="2 5">
    <name type="scientific">Algibacter amylolyticus</name>
    <dbReference type="NCBI Taxonomy" id="1608400"/>
    <lineage>
        <taxon>Bacteria</taxon>
        <taxon>Pseudomonadati</taxon>
        <taxon>Bacteroidota</taxon>
        <taxon>Flavobacteriia</taxon>
        <taxon>Flavobacteriales</taxon>
        <taxon>Flavobacteriaceae</taxon>
        <taxon>Algibacter</taxon>
    </lineage>
</organism>
<dbReference type="Proteomes" id="UP000315145">
    <property type="component" value="Unassembled WGS sequence"/>
</dbReference>
<keyword evidence="1" id="KW-1133">Transmembrane helix</keyword>
<feature type="transmembrane region" description="Helical" evidence="1">
    <location>
        <begin position="140"/>
        <end position="162"/>
    </location>
</feature>
<evidence type="ECO:0000313" key="3">
    <source>
        <dbReference type="EMBL" id="TSJ72927.1"/>
    </source>
</evidence>
<dbReference type="AlphaFoldDB" id="A0A5M7B280"/>